<dbReference type="Gene3D" id="2.40.320.10">
    <property type="entry name" value="Hypothetical Protein Pfu-838710-001"/>
    <property type="match status" value="1"/>
</dbReference>
<evidence type="ECO:0000256" key="4">
    <source>
        <dbReference type="ARBA" id="ARBA00008181"/>
    </source>
</evidence>
<evidence type="ECO:0000256" key="8">
    <source>
        <dbReference type="ARBA" id="ARBA00022490"/>
    </source>
</evidence>
<evidence type="ECO:0000256" key="14">
    <source>
        <dbReference type="SAM" id="MobiDB-lite"/>
    </source>
</evidence>
<evidence type="ECO:0000256" key="7">
    <source>
        <dbReference type="ARBA" id="ARBA00020088"/>
    </source>
</evidence>
<gene>
    <name evidence="16" type="ORF">N658DRAFT_534932</name>
</gene>
<comment type="subcellular location">
    <subcellularLocation>
        <location evidence="3">Cytoplasm</location>
    </subcellularLocation>
</comment>
<dbReference type="InterPro" id="IPR023577">
    <property type="entry name" value="CYTH_domain"/>
</dbReference>
<feature type="region of interest" description="Disordered" evidence="14">
    <location>
        <begin position="59"/>
        <end position="89"/>
    </location>
</feature>
<keyword evidence="8" id="KW-0963">Cytoplasm</keyword>
<dbReference type="InterPro" id="IPR033469">
    <property type="entry name" value="CYTH-like_dom_sf"/>
</dbReference>
<feature type="compositionally biased region" description="Low complexity" evidence="14">
    <location>
        <begin position="70"/>
        <end position="80"/>
    </location>
</feature>
<dbReference type="EMBL" id="MU863638">
    <property type="protein sequence ID" value="KAK4100926.1"/>
    <property type="molecule type" value="Genomic_DNA"/>
</dbReference>
<evidence type="ECO:0000256" key="9">
    <source>
        <dbReference type="ARBA" id="ARBA00022723"/>
    </source>
</evidence>
<accession>A0AAN6Q1A0</accession>
<dbReference type="PANTHER" id="PTHR14586">
    <property type="entry name" value="THIAMINE-TRIPHOSPHATASE"/>
    <property type="match status" value="1"/>
</dbReference>
<comment type="catalytic activity">
    <reaction evidence="13">
        <text>thiamine triphosphate + H2O = thiamine diphosphate + phosphate + H(+)</text>
        <dbReference type="Rhea" id="RHEA:11744"/>
        <dbReference type="ChEBI" id="CHEBI:15377"/>
        <dbReference type="ChEBI" id="CHEBI:15378"/>
        <dbReference type="ChEBI" id="CHEBI:43474"/>
        <dbReference type="ChEBI" id="CHEBI:58937"/>
        <dbReference type="ChEBI" id="CHEBI:58938"/>
        <dbReference type="EC" id="3.6.1.28"/>
    </reaction>
</comment>
<evidence type="ECO:0000256" key="13">
    <source>
        <dbReference type="ARBA" id="ARBA00048194"/>
    </source>
</evidence>
<feature type="region of interest" description="Disordered" evidence="14">
    <location>
        <begin position="1"/>
        <end position="40"/>
    </location>
</feature>
<proteinExistence type="inferred from homology"/>
<comment type="function">
    <text evidence="2">Hydrolase highly specific for thiamine triphosphate (ThTP).</text>
</comment>
<keyword evidence="12" id="KW-0007">Acetylation</keyword>
<evidence type="ECO:0000256" key="1">
    <source>
        <dbReference type="ARBA" id="ARBA00001946"/>
    </source>
</evidence>
<keyword evidence="10" id="KW-0378">Hydrolase</keyword>
<reference evidence="16" key="2">
    <citation type="submission" date="2023-05" db="EMBL/GenBank/DDBJ databases">
        <authorList>
            <consortium name="Lawrence Berkeley National Laboratory"/>
            <person name="Steindorff A."/>
            <person name="Hensen N."/>
            <person name="Bonometti L."/>
            <person name="Westerberg I."/>
            <person name="Brannstrom I.O."/>
            <person name="Guillou S."/>
            <person name="Cros-Aarteil S."/>
            <person name="Calhoun S."/>
            <person name="Haridas S."/>
            <person name="Kuo A."/>
            <person name="Mondo S."/>
            <person name="Pangilinan J."/>
            <person name="Riley R."/>
            <person name="Labutti K."/>
            <person name="Andreopoulos B."/>
            <person name="Lipzen A."/>
            <person name="Chen C."/>
            <person name="Yanf M."/>
            <person name="Daum C."/>
            <person name="Ng V."/>
            <person name="Clum A."/>
            <person name="Ohm R."/>
            <person name="Martin F."/>
            <person name="Silar P."/>
            <person name="Natvig D."/>
            <person name="Lalanne C."/>
            <person name="Gautier V."/>
            <person name="Ament-Velasquez S.L."/>
            <person name="Kruys A."/>
            <person name="Hutchinson M.I."/>
            <person name="Powell A.J."/>
            <person name="Barry K."/>
            <person name="Miller A.N."/>
            <person name="Grigoriev I.V."/>
            <person name="Debuchy R."/>
            <person name="Gladieux P."/>
            <person name="Thoren M.H."/>
            <person name="Johannesson H."/>
        </authorList>
    </citation>
    <scope>NUCLEOTIDE SEQUENCE</scope>
    <source>
        <strain evidence="16">CBS 757.83</strain>
    </source>
</reference>
<dbReference type="InterPro" id="IPR039582">
    <property type="entry name" value="THTPA"/>
</dbReference>
<dbReference type="Proteomes" id="UP001305647">
    <property type="component" value="Unassembled WGS sequence"/>
</dbReference>
<reference evidence="16" key="1">
    <citation type="journal article" date="2023" name="Mol. Phylogenet. Evol.">
        <title>Genome-scale phylogeny and comparative genomics of the fungal order Sordariales.</title>
        <authorList>
            <person name="Hensen N."/>
            <person name="Bonometti L."/>
            <person name="Westerberg I."/>
            <person name="Brannstrom I.O."/>
            <person name="Guillou S."/>
            <person name="Cros-Aarteil S."/>
            <person name="Calhoun S."/>
            <person name="Haridas S."/>
            <person name="Kuo A."/>
            <person name="Mondo S."/>
            <person name="Pangilinan J."/>
            <person name="Riley R."/>
            <person name="LaButti K."/>
            <person name="Andreopoulos B."/>
            <person name="Lipzen A."/>
            <person name="Chen C."/>
            <person name="Yan M."/>
            <person name="Daum C."/>
            <person name="Ng V."/>
            <person name="Clum A."/>
            <person name="Steindorff A."/>
            <person name="Ohm R.A."/>
            <person name="Martin F."/>
            <person name="Silar P."/>
            <person name="Natvig D.O."/>
            <person name="Lalanne C."/>
            <person name="Gautier V."/>
            <person name="Ament-Velasquez S.L."/>
            <person name="Kruys A."/>
            <person name="Hutchinson M.I."/>
            <person name="Powell A.J."/>
            <person name="Barry K."/>
            <person name="Miller A.N."/>
            <person name="Grigoriev I.V."/>
            <person name="Debuchy R."/>
            <person name="Gladieux P."/>
            <person name="Hiltunen Thoren M."/>
            <person name="Johannesson H."/>
        </authorList>
    </citation>
    <scope>NUCLEOTIDE SEQUENCE</scope>
    <source>
        <strain evidence="16">CBS 757.83</strain>
    </source>
</reference>
<sequence length="284" mass="32201">MLLRATRALPRASTTTGGGLPQFPHPKPTTTNTTTSQPTILEVERKFRRLTVPALTNINRDHHHPHPNHHINNNNNINPPAATQDKYTPYSPTFTSVATLPTRTIHDTYYDTPDHALCSRGAWIRRRNGAWEAKVKRPWWKGDFVNSRFEELRGAERVREVILETIGGRDEGEGVEGFGRLGKMAEFVTTREAWLVDGEFKVVRDRMDFGHEVGEVELQVEFHGQGGGGDGDKMGEEEKAAVMEDMDRRIEGFMKRYAWAWEEGGAVGKLTAYFAMMKRRGERA</sequence>
<evidence type="ECO:0000259" key="15">
    <source>
        <dbReference type="Pfam" id="PF01928"/>
    </source>
</evidence>
<evidence type="ECO:0000313" key="16">
    <source>
        <dbReference type="EMBL" id="KAK4100926.1"/>
    </source>
</evidence>
<dbReference type="AlphaFoldDB" id="A0AAN6Q1A0"/>
<comment type="similarity">
    <text evidence="4">Belongs to the ThTPase family.</text>
</comment>
<organism evidence="16 17">
    <name type="scientific">Parathielavia hyrcaniae</name>
    <dbReference type="NCBI Taxonomy" id="113614"/>
    <lineage>
        <taxon>Eukaryota</taxon>
        <taxon>Fungi</taxon>
        <taxon>Dikarya</taxon>
        <taxon>Ascomycota</taxon>
        <taxon>Pezizomycotina</taxon>
        <taxon>Sordariomycetes</taxon>
        <taxon>Sordariomycetidae</taxon>
        <taxon>Sordariales</taxon>
        <taxon>Chaetomiaceae</taxon>
        <taxon>Parathielavia</taxon>
    </lineage>
</organism>
<dbReference type="Pfam" id="PF01928">
    <property type="entry name" value="CYTH"/>
    <property type="match status" value="1"/>
</dbReference>
<dbReference type="GO" id="GO:0042357">
    <property type="term" value="P:thiamine diphosphate metabolic process"/>
    <property type="evidence" value="ECO:0007669"/>
    <property type="project" value="TreeGrafter"/>
</dbReference>
<comment type="cofactor">
    <cofactor evidence="1">
        <name>Mg(2+)</name>
        <dbReference type="ChEBI" id="CHEBI:18420"/>
    </cofactor>
</comment>
<evidence type="ECO:0000256" key="10">
    <source>
        <dbReference type="ARBA" id="ARBA00022801"/>
    </source>
</evidence>
<evidence type="ECO:0000256" key="5">
    <source>
        <dbReference type="ARBA" id="ARBA00011245"/>
    </source>
</evidence>
<evidence type="ECO:0000313" key="17">
    <source>
        <dbReference type="Proteomes" id="UP001305647"/>
    </source>
</evidence>
<dbReference type="SUPFAM" id="SSF55154">
    <property type="entry name" value="CYTH-like phosphatases"/>
    <property type="match status" value="1"/>
</dbReference>
<dbReference type="GO" id="GO:0006772">
    <property type="term" value="P:thiamine metabolic process"/>
    <property type="evidence" value="ECO:0007669"/>
    <property type="project" value="InterPro"/>
</dbReference>
<evidence type="ECO:0000256" key="6">
    <source>
        <dbReference type="ARBA" id="ARBA00012378"/>
    </source>
</evidence>
<dbReference type="PANTHER" id="PTHR14586:SF1">
    <property type="entry name" value="THIAMINE-TRIPHOSPHATASE"/>
    <property type="match status" value="1"/>
</dbReference>
<dbReference type="InterPro" id="IPR012177">
    <property type="entry name" value="ThTPase_euk"/>
</dbReference>
<dbReference type="EC" id="3.6.1.28" evidence="6"/>
<comment type="caution">
    <text evidence="16">The sequence shown here is derived from an EMBL/GenBank/DDBJ whole genome shotgun (WGS) entry which is preliminary data.</text>
</comment>
<evidence type="ECO:0000256" key="3">
    <source>
        <dbReference type="ARBA" id="ARBA00004496"/>
    </source>
</evidence>
<keyword evidence="11" id="KW-0460">Magnesium</keyword>
<evidence type="ECO:0000256" key="12">
    <source>
        <dbReference type="ARBA" id="ARBA00022990"/>
    </source>
</evidence>
<keyword evidence="17" id="KW-1185">Reference proteome</keyword>
<keyword evidence="9" id="KW-0479">Metal-binding</keyword>
<comment type="subunit">
    <text evidence="5">Monomer.</text>
</comment>
<feature type="compositionally biased region" description="Low complexity" evidence="14">
    <location>
        <begin position="28"/>
        <end position="39"/>
    </location>
</feature>
<dbReference type="GO" id="GO:0000287">
    <property type="term" value="F:magnesium ion binding"/>
    <property type="evidence" value="ECO:0007669"/>
    <property type="project" value="TreeGrafter"/>
</dbReference>
<dbReference type="GO" id="GO:0005737">
    <property type="term" value="C:cytoplasm"/>
    <property type="evidence" value="ECO:0007669"/>
    <property type="project" value="UniProtKB-SubCell"/>
</dbReference>
<protein>
    <recommendedName>
        <fullName evidence="7">Thiamine-triphosphatase</fullName>
        <ecNumber evidence="6">3.6.1.28</ecNumber>
    </recommendedName>
</protein>
<evidence type="ECO:0000256" key="2">
    <source>
        <dbReference type="ARBA" id="ARBA00002106"/>
    </source>
</evidence>
<name>A0AAN6Q1A0_9PEZI</name>
<evidence type="ECO:0000256" key="11">
    <source>
        <dbReference type="ARBA" id="ARBA00022842"/>
    </source>
</evidence>
<dbReference type="CDD" id="cd07758">
    <property type="entry name" value="ThTPase"/>
    <property type="match status" value="1"/>
</dbReference>
<feature type="domain" description="CYTH" evidence="15">
    <location>
        <begin position="103"/>
        <end position="221"/>
    </location>
</feature>
<dbReference type="GO" id="GO:0050333">
    <property type="term" value="F:thiamine triphosphate phosphatase activity"/>
    <property type="evidence" value="ECO:0007669"/>
    <property type="project" value="UniProtKB-EC"/>
</dbReference>